<dbReference type="InterPro" id="IPR050074">
    <property type="entry name" value="DHO_dehydrogenase"/>
</dbReference>
<keyword evidence="4 9" id="KW-0963">Cytoplasm</keyword>
<evidence type="ECO:0000256" key="4">
    <source>
        <dbReference type="ARBA" id="ARBA00022490"/>
    </source>
</evidence>
<evidence type="ECO:0000313" key="12">
    <source>
        <dbReference type="Proteomes" id="UP001575105"/>
    </source>
</evidence>
<dbReference type="CDD" id="cd04740">
    <property type="entry name" value="DHOD_1B_like"/>
    <property type="match status" value="1"/>
</dbReference>
<evidence type="ECO:0000256" key="5">
    <source>
        <dbReference type="ARBA" id="ARBA00022630"/>
    </source>
</evidence>
<dbReference type="InterPro" id="IPR013785">
    <property type="entry name" value="Aldolase_TIM"/>
</dbReference>
<comment type="subcellular location">
    <subcellularLocation>
        <location evidence="1 9">Cytoplasm</location>
    </subcellularLocation>
</comment>
<dbReference type="InterPro" id="IPR005720">
    <property type="entry name" value="Dihydroorotate_DH_cat"/>
</dbReference>
<protein>
    <recommendedName>
        <fullName evidence="9">Dihydroorotate dehydrogenase</fullName>
        <shortName evidence="9">DHOD</shortName>
        <shortName evidence="9">DHODase</shortName>
        <shortName evidence="9">DHOdehase</shortName>
        <ecNumber evidence="9">1.3.-.-</ecNumber>
    </recommendedName>
</protein>
<evidence type="ECO:0000259" key="10">
    <source>
        <dbReference type="Pfam" id="PF01180"/>
    </source>
</evidence>
<feature type="binding site" evidence="9">
    <location>
        <position position="231"/>
    </location>
    <ligand>
        <name>FMN</name>
        <dbReference type="ChEBI" id="CHEBI:58210"/>
    </ligand>
</feature>
<feature type="binding site" evidence="9">
    <location>
        <position position="31"/>
    </location>
    <ligand>
        <name>FMN</name>
        <dbReference type="ChEBI" id="CHEBI:58210"/>
    </ligand>
</feature>
<dbReference type="RefSeq" id="WP_425345969.1">
    <property type="nucleotide sequence ID" value="NZ_JBGUBD010000006.1"/>
</dbReference>
<feature type="binding site" evidence="9">
    <location>
        <position position="112"/>
    </location>
    <ligand>
        <name>FMN</name>
        <dbReference type="ChEBI" id="CHEBI:58210"/>
    </ligand>
</feature>
<dbReference type="GO" id="GO:0004589">
    <property type="term" value="F:dihydroorotate dehydrogenase (NAD+) activity"/>
    <property type="evidence" value="ECO:0007669"/>
    <property type="project" value="UniProtKB-EC"/>
</dbReference>
<gene>
    <name evidence="9" type="primary">pyrD</name>
    <name evidence="11" type="ORF">ACERK3_12235</name>
</gene>
<keyword evidence="8 9" id="KW-0560">Oxidoreductase</keyword>
<dbReference type="InterPro" id="IPR049622">
    <property type="entry name" value="Dihydroorotate_DH_I"/>
</dbReference>
<keyword evidence="12" id="KW-1185">Reference proteome</keyword>
<feature type="binding site" evidence="9">
    <location>
        <begin position="55"/>
        <end position="56"/>
    </location>
    <ligand>
        <name>FMN</name>
        <dbReference type="ChEBI" id="CHEBI:58210"/>
    </ligand>
</feature>
<dbReference type="InterPro" id="IPR024920">
    <property type="entry name" value="Dihydroorotate_DH_1"/>
</dbReference>
<evidence type="ECO:0000256" key="3">
    <source>
        <dbReference type="ARBA" id="ARBA00008008"/>
    </source>
</evidence>
<dbReference type="HAMAP" id="MF_00224">
    <property type="entry name" value="DHO_dh_type1"/>
    <property type="match status" value="1"/>
</dbReference>
<dbReference type="Gene3D" id="3.20.20.70">
    <property type="entry name" value="Aldolase class I"/>
    <property type="match status" value="1"/>
</dbReference>
<feature type="binding site" evidence="9">
    <location>
        <position position="140"/>
    </location>
    <ligand>
        <name>FMN</name>
        <dbReference type="ChEBI" id="CHEBI:58210"/>
    </ligand>
</feature>
<evidence type="ECO:0000256" key="6">
    <source>
        <dbReference type="ARBA" id="ARBA00022643"/>
    </source>
</evidence>
<feature type="binding site" evidence="9">
    <location>
        <begin position="206"/>
        <end position="207"/>
    </location>
    <ligand>
        <name>substrate</name>
    </ligand>
</feature>
<dbReference type="InterPro" id="IPR033888">
    <property type="entry name" value="DHOD_1B"/>
</dbReference>
<feature type="binding site" evidence="9">
    <location>
        <position position="55"/>
    </location>
    <ligand>
        <name>substrate</name>
    </ligand>
</feature>
<dbReference type="EC" id="1.3.-.-" evidence="9"/>
<dbReference type="SUPFAM" id="SSF51395">
    <property type="entry name" value="FMN-linked oxidoreductases"/>
    <property type="match status" value="1"/>
</dbReference>
<evidence type="ECO:0000256" key="2">
    <source>
        <dbReference type="ARBA" id="ARBA00004725"/>
    </source>
</evidence>
<comment type="similarity">
    <text evidence="3 9">Belongs to the dihydroorotate dehydrogenase family. Type 1 subfamily.</text>
</comment>
<proteinExistence type="inferred from homology"/>
<evidence type="ECO:0000256" key="7">
    <source>
        <dbReference type="ARBA" id="ARBA00022975"/>
    </source>
</evidence>
<comment type="pathway">
    <text evidence="2 9">Pyrimidine metabolism; UMP biosynthesis via de novo pathway.</text>
</comment>
<keyword evidence="5 9" id="KW-0285">Flavoprotein</keyword>
<dbReference type="NCBIfam" id="NF005574">
    <property type="entry name" value="PRK07259.1"/>
    <property type="match status" value="1"/>
</dbReference>
<sequence>MNQAPPTTDAGPSMAVNLAGLELANPMMTASGTCGYAYEYADFVDLSKFGAFVTKSITAETRAGNPAHRIVETRGGMLNAIGLANVGHAAFMRDKLPQLVKMRETGPRIIVNVAGHSVDDYVSVAGNVAGEAAVDAIELNVSCPNVKDGLTFGTNPKLLKDLIAEVASAMDKQAKLIVKLSPNVEDITATARAAVEGGADVLSLINTYTAMAIDIHTRKPRIANGTGGLSGPAVRPLAVYLTSRVYREVARDAGVPLIGMGGIQYWQDAVEFLLAGATGLAVGTALFVDPATPLKVLDGVQAYLKDQGCTSIDEIIGQLEMPGDPPRTPYP</sequence>
<organism evidence="11 12">
    <name type="scientific">Natronomicrosphaera hydrolytica</name>
    <dbReference type="NCBI Taxonomy" id="3242702"/>
    <lineage>
        <taxon>Bacteria</taxon>
        <taxon>Pseudomonadati</taxon>
        <taxon>Planctomycetota</taxon>
        <taxon>Phycisphaerae</taxon>
        <taxon>Phycisphaerales</taxon>
        <taxon>Phycisphaeraceae</taxon>
        <taxon>Natronomicrosphaera</taxon>
    </lineage>
</organism>
<feature type="domain" description="Dihydroorotate dehydrogenase catalytic" evidence="10">
    <location>
        <begin position="14"/>
        <end position="303"/>
    </location>
</feature>
<feature type="binding site" evidence="9">
    <location>
        <begin position="283"/>
        <end position="284"/>
    </location>
    <ligand>
        <name>FMN</name>
        <dbReference type="ChEBI" id="CHEBI:58210"/>
    </ligand>
</feature>
<evidence type="ECO:0000313" key="11">
    <source>
        <dbReference type="EMBL" id="MFA9479052.1"/>
    </source>
</evidence>
<dbReference type="EMBL" id="JBGUBD010000006">
    <property type="protein sequence ID" value="MFA9479052.1"/>
    <property type="molecule type" value="Genomic_DNA"/>
</dbReference>
<evidence type="ECO:0000256" key="9">
    <source>
        <dbReference type="HAMAP-Rule" id="MF_00224"/>
    </source>
</evidence>
<feature type="active site" description="Nucleophile" evidence="9">
    <location>
        <position position="143"/>
    </location>
</feature>
<comment type="caution">
    <text evidence="11">The sequence shown here is derived from an EMBL/GenBank/DDBJ whole genome shotgun (WGS) entry which is preliminary data.</text>
</comment>
<dbReference type="Proteomes" id="UP001575105">
    <property type="component" value="Unassembled WGS sequence"/>
</dbReference>
<dbReference type="PIRSF" id="PIRSF000164">
    <property type="entry name" value="DHO_oxidase"/>
    <property type="match status" value="1"/>
</dbReference>
<feature type="binding site" evidence="9">
    <location>
        <position position="140"/>
    </location>
    <ligand>
        <name>substrate</name>
    </ligand>
</feature>
<dbReference type="NCBIfam" id="TIGR01037">
    <property type="entry name" value="pyrD_sub1_fam"/>
    <property type="match status" value="1"/>
</dbReference>
<dbReference type="Pfam" id="PF01180">
    <property type="entry name" value="DHO_dh"/>
    <property type="match status" value="1"/>
</dbReference>
<dbReference type="PANTHER" id="PTHR48109:SF1">
    <property type="entry name" value="DIHYDROOROTATE DEHYDROGENASE (FUMARATE)"/>
    <property type="match status" value="1"/>
</dbReference>
<feature type="binding site" evidence="9">
    <location>
        <position position="205"/>
    </location>
    <ligand>
        <name>FMN</name>
        <dbReference type="ChEBI" id="CHEBI:58210"/>
    </ligand>
</feature>
<evidence type="ECO:0000256" key="8">
    <source>
        <dbReference type="ARBA" id="ARBA00023002"/>
    </source>
</evidence>
<keyword evidence="7 9" id="KW-0665">Pyrimidine biosynthesis</keyword>
<keyword evidence="6 9" id="KW-0288">FMN</keyword>
<dbReference type="PANTHER" id="PTHR48109">
    <property type="entry name" value="DIHYDROOROTATE DEHYDROGENASE (QUINONE), MITOCHONDRIAL-RELATED"/>
    <property type="match status" value="1"/>
</dbReference>
<reference evidence="11 12" key="1">
    <citation type="submission" date="2024-08" db="EMBL/GenBank/DDBJ databases">
        <title>Whole-genome sequencing of halo(alkali)philic microorganisms from hypersaline lakes.</title>
        <authorList>
            <person name="Sorokin D.Y."/>
            <person name="Merkel A.Y."/>
            <person name="Messina E."/>
            <person name="Yakimov M."/>
        </authorList>
    </citation>
    <scope>NUCLEOTIDE SEQUENCE [LARGE SCALE GENOMIC DNA]</scope>
    <source>
        <strain evidence="11 12">AB-hyl4</strain>
    </source>
</reference>
<feature type="binding site" evidence="9">
    <location>
        <begin position="79"/>
        <end position="83"/>
    </location>
    <ligand>
        <name>substrate</name>
    </ligand>
</feature>
<comment type="function">
    <text evidence="9">Catalyzes the conversion of dihydroorotate to orotate.</text>
</comment>
<name>A0ABV4U8A2_9BACT</name>
<comment type="cofactor">
    <cofactor evidence="9">
        <name>FMN</name>
        <dbReference type="ChEBI" id="CHEBI:58210"/>
    </cofactor>
    <text evidence="9">Binds 1 FMN per subunit.</text>
</comment>
<evidence type="ECO:0000256" key="1">
    <source>
        <dbReference type="ARBA" id="ARBA00004496"/>
    </source>
</evidence>
<comment type="catalytic activity">
    <reaction evidence="9">
        <text>(S)-dihydroorotate + A = orotate + AH2</text>
        <dbReference type="Rhea" id="RHEA:18073"/>
        <dbReference type="ChEBI" id="CHEBI:13193"/>
        <dbReference type="ChEBI" id="CHEBI:17499"/>
        <dbReference type="ChEBI" id="CHEBI:30839"/>
        <dbReference type="ChEBI" id="CHEBI:30864"/>
    </reaction>
</comment>
<feature type="binding site" evidence="9">
    <location>
        <begin position="261"/>
        <end position="262"/>
    </location>
    <ligand>
        <name>FMN</name>
        <dbReference type="ChEBI" id="CHEBI:58210"/>
    </ligand>
</feature>
<accession>A0ABV4U8A2</accession>
<dbReference type="InterPro" id="IPR012135">
    <property type="entry name" value="Dihydroorotate_DH_1_2"/>
</dbReference>
<feature type="binding site" evidence="9">
    <location>
        <position position="179"/>
    </location>
    <ligand>
        <name>FMN</name>
        <dbReference type="ChEBI" id="CHEBI:58210"/>
    </ligand>
</feature>